<dbReference type="EMBL" id="JBHSRD010000002">
    <property type="protein sequence ID" value="MFC6005712.1"/>
    <property type="molecule type" value="Genomic_DNA"/>
</dbReference>
<evidence type="ECO:0000256" key="4">
    <source>
        <dbReference type="PROSITE-ProRule" id="PRU01024"/>
    </source>
</evidence>
<dbReference type="PROSITE" id="PS01231">
    <property type="entry name" value="TRMA_2"/>
    <property type="match status" value="1"/>
</dbReference>
<dbReference type="Gene3D" id="3.40.50.150">
    <property type="entry name" value="Vaccinia Virus protein VP39"/>
    <property type="match status" value="1"/>
</dbReference>
<dbReference type="PANTHER" id="PTHR11061:SF30">
    <property type="entry name" value="TRNA (URACIL(54)-C(5))-METHYLTRANSFERASE"/>
    <property type="match status" value="1"/>
</dbReference>
<dbReference type="EC" id="2.1.1.-" evidence="6"/>
<evidence type="ECO:0000313" key="6">
    <source>
        <dbReference type="EMBL" id="MFC6005712.1"/>
    </source>
</evidence>
<keyword evidence="2 4" id="KW-0808">Transferase</keyword>
<evidence type="ECO:0000259" key="5">
    <source>
        <dbReference type="PROSITE" id="PS50926"/>
    </source>
</evidence>
<dbReference type="GO" id="GO:0032259">
    <property type="term" value="P:methylation"/>
    <property type="evidence" value="ECO:0007669"/>
    <property type="project" value="UniProtKB-KW"/>
</dbReference>
<evidence type="ECO:0000256" key="2">
    <source>
        <dbReference type="ARBA" id="ARBA00022679"/>
    </source>
</evidence>
<dbReference type="InterPro" id="IPR002792">
    <property type="entry name" value="TRAM_dom"/>
</dbReference>
<dbReference type="InterPro" id="IPR029063">
    <property type="entry name" value="SAM-dependent_MTases_sf"/>
</dbReference>
<dbReference type="InterPro" id="IPR030391">
    <property type="entry name" value="MeTrfase_TrmA_CS"/>
</dbReference>
<dbReference type="PROSITE" id="PS50926">
    <property type="entry name" value="TRAM"/>
    <property type="match status" value="1"/>
</dbReference>
<dbReference type="Gene3D" id="2.40.50.1070">
    <property type="match status" value="1"/>
</dbReference>
<dbReference type="InterPro" id="IPR010280">
    <property type="entry name" value="U5_MeTrfase_fam"/>
</dbReference>
<dbReference type="Gene3D" id="2.40.50.140">
    <property type="entry name" value="Nucleic acid-binding proteins"/>
    <property type="match status" value="1"/>
</dbReference>
<dbReference type="PANTHER" id="PTHR11061">
    <property type="entry name" value="RNA M5U METHYLTRANSFERASE"/>
    <property type="match status" value="1"/>
</dbReference>
<evidence type="ECO:0000313" key="7">
    <source>
        <dbReference type="Proteomes" id="UP001596189"/>
    </source>
</evidence>
<feature type="binding site" evidence="4">
    <location>
        <position position="253"/>
    </location>
    <ligand>
        <name>S-adenosyl-L-methionine</name>
        <dbReference type="ChEBI" id="CHEBI:59789"/>
    </ligand>
</feature>
<evidence type="ECO:0000256" key="3">
    <source>
        <dbReference type="ARBA" id="ARBA00022691"/>
    </source>
</evidence>
<feature type="domain" description="TRAM" evidence="5">
    <location>
        <begin position="1"/>
        <end position="52"/>
    </location>
</feature>
<gene>
    <name evidence="6" type="ORF">ACFQDO_01090</name>
</gene>
<keyword evidence="3 4" id="KW-0949">S-adenosyl-L-methionine</keyword>
<comment type="caution">
    <text evidence="6">The sequence shown here is derived from an EMBL/GenBank/DDBJ whole genome shotgun (WGS) entry which is preliminary data.</text>
</comment>
<dbReference type="RefSeq" id="WP_345716590.1">
    <property type="nucleotide sequence ID" value="NZ_BAABFP010000005.1"/>
</dbReference>
<feature type="binding site" evidence="4">
    <location>
        <position position="282"/>
    </location>
    <ligand>
        <name>S-adenosyl-L-methionine</name>
        <dbReference type="ChEBI" id="CHEBI:59789"/>
    </ligand>
</feature>
<keyword evidence="1 4" id="KW-0489">Methyltransferase</keyword>
<sequence>MDVGAVAHGGHCVARHEGRVVFVRHALPGERVRVQITEGAATDRFLRGDAVEVLEASPDRVPSRCPVSGPGGCGGCDWQHVTLERQRELKADVVREQLHRLAGLDSPLVDGLTVEPVPGDDDGLAWRTRVQHTISPRGRLGLREHRSHQVVEIESCPIAVGRVQAIELSSPQWVGASRVEVVAPSGGDKPLVLVGPVGHRRPVLPPASALDASLAVSTPGGLERVRGRTWVREQVEVGDWSATMRVSGSGFWQVHPGAPAALVGAVLEMLEPAPGEQALDLFAGVGLFAAALAERLGPEGAVLAVEGDPHAVRDARRNLHELTQVGITAGRVDQVLATVLESGMTADLVVLDPPRDGAGRRVVEQVVAVRPRAVAYVACDPAALARDVKTFAEHGYQLDALRAFDCFPMTHHIECVARLVPAPQS</sequence>
<dbReference type="SUPFAM" id="SSF53335">
    <property type="entry name" value="S-adenosyl-L-methionine-dependent methyltransferases"/>
    <property type="match status" value="1"/>
</dbReference>
<dbReference type="GO" id="GO:0008168">
    <property type="term" value="F:methyltransferase activity"/>
    <property type="evidence" value="ECO:0007669"/>
    <property type="project" value="UniProtKB-KW"/>
</dbReference>
<feature type="active site" description="Nucleophile" evidence="4">
    <location>
        <position position="379"/>
    </location>
</feature>
<dbReference type="Pfam" id="PF01938">
    <property type="entry name" value="TRAM"/>
    <property type="match status" value="1"/>
</dbReference>
<feature type="binding site" evidence="4">
    <location>
        <position position="352"/>
    </location>
    <ligand>
        <name>S-adenosyl-L-methionine</name>
        <dbReference type="ChEBI" id="CHEBI:59789"/>
    </ligand>
</feature>
<feature type="binding site" evidence="4">
    <location>
        <position position="306"/>
    </location>
    <ligand>
        <name>S-adenosyl-L-methionine</name>
        <dbReference type="ChEBI" id="CHEBI:59789"/>
    </ligand>
</feature>
<organism evidence="6 7">
    <name type="scientific">Angustibacter luteus</name>
    <dbReference type="NCBI Taxonomy" id="658456"/>
    <lineage>
        <taxon>Bacteria</taxon>
        <taxon>Bacillati</taxon>
        <taxon>Actinomycetota</taxon>
        <taxon>Actinomycetes</taxon>
        <taxon>Kineosporiales</taxon>
        <taxon>Kineosporiaceae</taxon>
    </lineage>
</organism>
<dbReference type="Pfam" id="PF05958">
    <property type="entry name" value="tRNA_U5-meth_tr"/>
    <property type="match status" value="1"/>
</dbReference>
<accession>A0ABW1J9V2</accession>
<dbReference type="SUPFAM" id="SSF50249">
    <property type="entry name" value="Nucleic acid-binding proteins"/>
    <property type="match status" value="1"/>
</dbReference>
<dbReference type="PROSITE" id="PS51687">
    <property type="entry name" value="SAM_MT_RNA_M5U"/>
    <property type="match status" value="1"/>
</dbReference>
<protein>
    <submittedName>
        <fullName evidence="6">Class I SAM-dependent RNA methyltransferase</fullName>
        <ecNumber evidence="6">2.1.1.-</ecNumber>
    </submittedName>
</protein>
<name>A0ABW1J9V2_9ACTN</name>
<reference evidence="7" key="1">
    <citation type="journal article" date="2019" name="Int. J. Syst. Evol. Microbiol.">
        <title>The Global Catalogue of Microorganisms (GCM) 10K type strain sequencing project: providing services to taxonomists for standard genome sequencing and annotation.</title>
        <authorList>
            <consortium name="The Broad Institute Genomics Platform"/>
            <consortium name="The Broad Institute Genome Sequencing Center for Infectious Disease"/>
            <person name="Wu L."/>
            <person name="Ma J."/>
        </authorList>
    </citation>
    <scope>NUCLEOTIDE SEQUENCE [LARGE SCALE GENOMIC DNA]</scope>
    <source>
        <strain evidence="7">KACC 14249</strain>
    </source>
</reference>
<comment type="similarity">
    <text evidence="4">Belongs to the class I-like SAM-binding methyltransferase superfamily. RNA M5U methyltransferase family.</text>
</comment>
<dbReference type="Proteomes" id="UP001596189">
    <property type="component" value="Unassembled WGS sequence"/>
</dbReference>
<dbReference type="InterPro" id="IPR012340">
    <property type="entry name" value="NA-bd_OB-fold"/>
</dbReference>
<proteinExistence type="inferred from homology"/>
<evidence type="ECO:0000256" key="1">
    <source>
        <dbReference type="ARBA" id="ARBA00022603"/>
    </source>
</evidence>
<dbReference type="CDD" id="cd02440">
    <property type="entry name" value="AdoMet_MTases"/>
    <property type="match status" value="1"/>
</dbReference>
<keyword evidence="7" id="KW-1185">Reference proteome</keyword>